<reference evidence="11" key="1">
    <citation type="journal article" date="2019" name="Nat. Med.">
        <title>A library of human gut bacterial isolates paired with longitudinal multiomics data enables mechanistic microbiome research.</title>
        <authorList>
            <person name="Poyet M."/>
            <person name="Groussin M."/>
            <person name="Gibbons S.M."/>
            <person name="Avila-Pacheco J."/>
            <person name="Jiang X."/>
            <person name="Kearney S.M."/>
            <person name="Perrotta A.R."/>
            <person name="Berdy B."/>
            <person name="Zhao S."/>
            <person name="Lieberman T.D."/>
            <person name="Swanson P.K."/>
            <person name="Smith M."/>
            <person name="Roesemann S."/>
            <person name="Alexander J.E."/>
            <person name="Rich S.A."/>
            <person name="Livny J."/>
            <person name="Vlamakis H."/>
            <person name="Clish C."/>
            <person name="Bullock K."/>
            <person name="Deik A."/>
            <person name="Scott J."/>
            <person name="Pierce K.A."/>
            <person name="Xavier R.J."/>
            <person name="Alm E.J."/>
        </authorList>
    </citation>
    <scope>NUCLEOTIDE SEQUENCE</scope>
    <source>
        <strain evidence="11">BIOML-A179</strain>
    </source>
</reference>
<evidence type="ECO:0000256" key="9">
    <source>
        <dbReference type="PIRSR" id="PIRSR000077-1"/>
    </source>
</evidence>
<dbReference type="PANTHER" id="PTHR45663">
    <property type="entry name" value="GEO12009P1"/>
    <property type="match status" value="1"/>
</dbReference>
<gene>
    <name evidence="11" type="primary">trxA</name>
    <name evidence="11" type="ORF">GMA64_05945</name>
</gene>
<dbReference type="AlphaFoldDB" id="A0A6G2CME1"/>
<organism evidence="11">
    <name type="scientific">Turicibacter sanguinis</name>
    <dbReference type="NCBI Taxonomy" id="154288"/>
    <lineage>
        <taxon>Bacteria</taxon>
        <taxon>Bacillati</taxon>
        <taxon>Bacillota</taxon>
        <taxon>Erysipelotrichia</taxon>
        <taxon>Erysipelotrichales</taxon>
        <taxon>Turicibacteraceae</taxon>
        <taxon>Turicibacter</taxon>
    </lineage>
</organism>
<feature type="active site" description="Nucleophile" evidence="9">
    <location>
        <position position="30"/>
    </location>
</feature>
<feature type="site" description="Deprotonates C-terminal active site Cys" evidence="9">
    <location>
        <position position="21"/>
    </location>
</feature>
<dbReference type="InterPro" id="IPR036249">
    <property type="entry name" value="Thioredoxin-like_sf"/>
</dbReference>
<dbReference type="PROSITE" id="PS00194">
    <property type="entry name" value="THIOREDOXIN_1"/>
    <property type="match status" value="1"/>
</dbReference>
<sequence>MIEIKNNEFRSKIEDGIVLVDFYAQWCGPCRMISPVLEQLHEEYDGKVKFVKVDIDVNPETAKEYGVMSIPNLLIFKDGELADRLLGFKPKQTLQQWINNYL</sequence>
<dbReference type="PRINTS" id="PR00421">
    <property type="entry name" value="THIOREDOXIN"/>
</dbReference>
<dbReference type="PANTHER" id="PTHR45663:SF11">
    <property type="entry name" value="GEO12009P1"/>
    <property type="match status" value="1"/>
</dbReference>
<dbReference type="InterPro" id="IPR017937">
    <property type="entry name" value="Thioredoxin_CS"/>
</dbReference>
<comment type="caution">
    <text evidence="11">The sequence shown here is derived from an EMBL/GenBank/DDBJ whole genome shotgun (WGS) entry which is preliminary data.</text>
</comment>
<evidence type="ECO:0000256" key="1">
    <source>
        <dbReference type="ARBA" id="ARBA00008987"/>
    </source>
</evidence>
<evidence type="ECO:0000256" key="6">
    <source>
        <dbReference type="ARBA" id="ARBA00023284"/>
    </source>
</evidence>
<protein>
    <recommendedName>
        <fullName evidence="2 7">Thioredoxin</fullName>
    </recommendedName>
</protein>
<evidence type="ECO:0000256" key="2">
    <source>
        <dbReference type="ARBA" id="ARBA00020570"/>
    </source>
</evidence>
<feature type="active site" description="Nucleophile" evidence="9">
    <location>
        <position position="27"/>
    </location>
</feature>
<name>A0A6G2CME1_9FIRM</name>
<feature type="site" description="Contributes to redox potential value" evidence="9">
    <location>
        <position position="29"/>
    </location>
</feature>
<dbReference type="PIRSF" id="PIRSF000077">
    <property type="entry name" value="Thioredoxin"/>
    <property type="match status" value="1"/>
</dbReference>
<feature type="site" description="Contributes to redox potential value" evidence="9">
    <location>
        <position position="28"/>
    </location>
</feature>
<dbReference type="GeneID" id="60058473"/>
<evidence type="ECO:0000256" key="7">
    <source>
        <dbReference type="NCBIfam" id="TIGR01068"/>
    </source>
</evidence>
<dbReference type="EMBL" id="WMQV01000010">
    <property type="protein sequence ID" value="MTL94061.1"/>
    <property type="molecule type" value="Genomic_DNA"/>
</dbReference>
<dbReference type="CDD" id="cd02947">
    <property type="entry name" value="TRX_family"/>
    <property type="match status" value="1"/>
</dbReference>
<dbReference type="FunFam" id="3.40.30.10:FF:000001">
    <property type="entry name" value="Thioredoxin"/>
    <property type="match status" value="1"/>
</dbReference>
<evidence type="ECO:0000313" key="11">
    <source>
        <dbReference type="EMBL" id="MTL94061.1"/>
    </source>
</evidence>
<keyword evidence="5 10" id="KW-1015">Disulfide bond</keyword>
<dbReference type="PROSITE" id="PS51352">
    <property type="entry name" value="THIOREDOXIN_2"/>
    <property type="match status" value="1"/>
</dbReference>
<proteinExistence type="inferred from homology"/>
<feature type="disulfide bond" description="Redox-active" evidence="10">
    <location>
        <begin position="27"/>
        <end position="30"/>
    </location>
</feature>
<dbReference type="Gene3D" id="3.40.30.10">
    <property type="entry name" value="Glutaredoxin"/>
    <property type="match status" value="1"/>
</dbReference>
<dbReference type="Pfam" id="PF00085">
    <property type="entry name" value="Thioredoxin"/>
    <property type="match status" value="1"/>
</dbReference>
<keyword evidence="6 10" id="KW-0676">Redox-active center</keyword>
<dbReference type="GO" id="GO:0005829">
    <property type="term" value="C:cytosol"/>
    <property type="evidence" value="ECO:0007669"/>
    <property type="project" value="TreeGrafter"/>
</dbReference>
<evidence type="ECO:0000256" key="4">
    <source>
        <dbReference type="ARBA" id="ARBA00022982"/>
    </source>
</evidence>
<comment type="similarity">
    <text evidence="1 8">Belongs to the thioredoxin family.</text>
</comment>
<accession>A0A6G2CME1</accession>
<evidence type="ECO:0000256" key="3">
    <source>
        <dbReference type="ARBA" id="ARBA00022448"/>
    </source>
</evidence>
<dbReference type="InterPro" id="IPR005746">
    <property type="entry name" value="Thioredoxin"/>
</dbReference>
<keyword evidence="4" id="KW-0249">Electron transport</keyword>
<dbReference type="GO" id="GO:0015035">
    <property type="term" value="F:protein-disulfide reductase activity"/>
    <property type="evidence" value="ECO:0007669"/>
    <property type="project" value="UniProtKB-UniRule"/>
</dbReference>
<evidence type="ECO:0000256" key="8">
    <source>
        <dbReference type="PIRNR" id="PIRNR000077"/>
    </source>
</evidence>
<keyword evidence="3" id="KW-0813">Transport</keyword>
<dbReference type="SUPFAM" id="SSF52833">
    <property type="entry name" value="Thioredoxin-like"/>
    <property type="match status" value="1"/>
</dbReference>
<evidence type="ECO:0000256" key="10">
    <source>
        <dbReference type="PIRSR" id="PIRSR000077-4"/>
    </source>
</evidence>
<dbReference type="RefSeq" id="WP_129821248.1">
    <property type="nucleotide sequence ID" value="NZ_CP053187.1"/>
</dbReference>
<evidence type="ECO:0000256" key="5">
    <source>
        <dbReference type="ARBA" id="ARBA00023157"/>
    </source>
</evidence>
<dbReference type="NCBIfam" id="TIGR01068">
    <property type="entry name" value="thioredoxin"/>
    <property type="match status" value="1"/>
</dbReference>
<dbReference type="GO" id="GO:0045454">
    <property type="term" value="P:cell redox homeostasis"/>
    <property type="evidence" value="ECO:0007669"/>
    <property type="project" value="TreeGrafter"/>
</dbReference>
<dbReference type="InterPro" id="IPR013766">
    <property type="entry name" value="Thioredoxin_domain"/>
</dbReference>